<dbReference type="Pfam" id="PF00027">
    <property type="entry name" value="cNMP_binding"/>
    <property type="match status" value="1"/>
</dbReference>
<dbReference type="SMART" id="SM00100">
    <property type="entry name" value="cNMP"/>
    <property type="match status" value="1"/>
</dbReference>
<dbReference type="EMBL" id="CP003348">
    <property type="protein sequence ID" value="AFM01971.1"/>
    <property type="molecule type" value="Genomic_DNA"/>
</dbReference>
<keyword evidence="1" id="KW-0805">Transcription regulation</keyword>
<feature type="domain" description="Cyclic nucleotide-binding" evidence="4">
    <location>
        <begin position="32"/>
        <end position="133"/>
    </location>
</feature>
<dbReference type="InterPro" id="IPR050397">
    <property type="entry name" value="Env_Response_Regulators"/>
</dbReference>
<feature type="domain" description="HTH crp-type" evidence="5">
    <location>
        <begin position="147"/>
        <end position="218"/>
    </location>
</feature>
<dbReference type="eggNOG" id="COG0664">
    <property type="taxonomic scope" value="Bacteria"/>
</dbReference>
<dbReference type="SUPFAM" id="SSF46785">
    <property type="entry name" value="Winged helix' DNA-binding domain"/>
    <property type="match status" value="1"/>
</dbReference>
<dbReference type="SUPFAM" id="SSF51206">
    <property type="entry name" value="cAMP-binding domain-like"/>
    <property type="match status" value="1"/>
</dbReference>
<dbReference type="KEGG" id="ddh:Desde_3698"/>
<evidence type="ECO:0000256" key="3">
    <source>
        <dbReference type="ARBA" id="ARBA00023163"/>
    </source>
</evidence>
<evidence type="ECO:0000256" key="2">
    <source>
        <dbReference type="ARBA" id="ARBA00023125"/>
    </source>
</evidence>
<name>I4ADD6_DESDJ</name>
<dbReference type="HOGENOM" id="CLU_1118765_0_0_9"/>
<sequence length="225" mass="25713">MAKIMRQFLKDGDLCPSIRGIFSNKLIPCSVRQLREGEILWHDNEPHPYCYLIERGMIKLHVINRDGKEKVLFYYTNGSLLGFQSLSKEKMTMTTATAILPTRLYVTEFALFYNFILENPEYLSALTSYIFHHMAIEAEEIVNISIYSAAERLAALFVLLAEEYPENSRGEVVIPFKNEDLAAMIGACRNSVSNALSAFNKDELIVRQRGSVTITDLKRLKEYAL</sequence>
<evidence type="ECO:0000259" key="4">
    <source>
        <dbReference type="PROSITE" id="PS50042"/>
    </source>
</evidence>
<dbReference type="InterPro" id="IPR014710">
    <property type="entry name" value="RmlC-like_jellyroll"/>
</dbReference>
<dbReference type="GO" id="GO:0003700">
    <property type="term" value="F:DNA-binding transcription factor activity"/>
    <property type="evidence" value="ECO:0007669"/>
    <property type="project" value="TreeGrafter"/>
</dbReference>
<reference evidence="6 7" key="2">
    <citation type="journal article" date="2015" name="J. Bacteriol.">
        <title>Genomic, proteomic, and biochemical analysis of the organohalide respiratory pathway in Desulfitobacterium dehalogenans.</title>
        <authorList>
            <person name="Kruse T."/>
            <person name="van de Pas B.A."/>
            <person name="Atteia A."/>
            <person name="Krab K."/>
            <person name="Hagen W.R."/>
            <person name="Goodwin L."/>
            <person name="Chain P."/>
            <person name="Boeren S."/>
            <person name="Maphosa F."/>
            <person name="Schraa G."/>
            <person name="de Vos W.M."/>
            <person name="van der Oost J."/>
            <person name="Smidt H."/>
            <person name="Stams A.J."/>
        </authorList>
    </citation>
    <scope>NUCLEOTIDE SEQUENCE [LARGE SCALE GENOMIC DNA]</scope>
    <source>
        <strain evidence="7">ATCC 51507 / DSM 9161 / JW/IU-DC1</strain>
    </source>
</reference>
<dbReference type="InterPro" id="IPR036390">
    <property type="entry name" value="WH_DNA-bd_sf"/>
</dbReference>
<dbReference type="Gene3D" id="2.60.120.10">
    <property type="entry name" value="Jelly Rolls"/>
    <property type="match status" value="1"/>
</dbReference>
<gene>
    <name evidence="6" type="ordered locus">Desde_3698</name>
</gene>
<proteinExistence type="predicted"/>
<evidence type="ECO:0000259" key="5">
    <source>
        <dbReference type="PROSITE" id="PS51063"/>
    </source>
</evidence>
<dbReference type="PROSITE" id="PS50042">
    <property type="entry name" value="CNMP_BINDING_3"/>
    <property type="match status" value="1"/>
</dbReference>
<dbReference type="InterPro" id="IPR012318">
    <property type="entry name" value="HTH_CRP"/>
</dbReference>
<dbReference type="RefSeq" id="WP_014795443.1">
    <property type="nucleotide sequence ID" value="NC_018017.1"/>
</dbReference>
<dbReference type="PANTHER" id="PTHR24567:SF26">
    <property type="entry name" value="REGULATORY PROTEIN YEIL"/>
    <property type="match status" value="1"/>
</dbReference>
<dbReference type="SMART" id="SM00419">
    <property type="entry name" value="HTH_CRP"/>
    <property type="match status" value="1"/>
</dbReference>
<protein>
    <submittedName>
        <fullName evidence="6">cAMP-binding protein</fullName>
    </submittedName>
</protein>
<dbReference type="AlphaFoldDB" id="I4ADD6"/>
<dbReference type="InterPro" id="IPR018490">
    <property type="entry name" value="cNMP-bd_dom_sf"/>
</dbReference>
<organism evidence="6 7">
    <name type="scientific">Desulfitobacterium dehalogenans (strain ATCC 51507 / DSM 9161 / JW/IU-DC1)</name>
    <dbReference type="NCBI Taxonomy" id="756499"/>
    <lineage>
        <taxon>Bacteria</taxon>
        <taxon>Bacillati</taxon>
        <taxon>Bacillota</taxon>
        <taxon>Clostridia</taxon>
        <taxon>Eubacteriales</taxon>
        <taxon>Desulfitobacteriaceae</taxon>
        <taxon>Desulfitobacterium</taxon>
    </lineage>
</organism>
<evidence type="ECO:0000313" key="6">
    <source>
        <dbReference type="EMBL" id="AFM01971.1"/>
    </source>
</evidence>
<keyword evidence="3" id="KW-0804">Transcription</keyword>
<accession>I4ADD6</accession>
<dbReference type="STRING" id="756499.Desde_3698"/>
<dbReference type="GO" id="GO:0005829">
    <property type="term" value="C:cytosol"/>
    <property type="evidence" value="ECO:0007669"/>
    <property type="project" value="TreeGrafter"/>
</dbReference>
<keyword evidence="2" id="KW-0238">DNA-binding</keyword>
<dbReference type="Pfam" id="PF13545">
    <property type="entry name" value="HTH_Crp_2"/>
    <property type="match status" value="1"/>
</dbReference>
<dbReference type="PROSITE" id="PS51063">
    <property type="entry name" value="HTH_CRP_2"/>
    <property type="match status" value="1"/>
</dbReference>
<dbReference type="GO" id="GO:0003677">
    <property type="term" value="F:DNA binding"/>
    <property type="evidence" value="ECO:0007669"/>
    <property type="project" value="UniProtKB-KW"/>
</dbReference>
<evidence type="ECO:0000256" key="1">
    <source>
        <dbReference type="ARBA" id="ARBA00023015"/>
    </source>
</evidence>
<keyword evidence="7" id="KW-1185">Reference proteome</keyword>
<dbReference type="PANTHER" id="PTHR24567">
    <property type="entry name" value="CRP FAMILY TRANSCRIPTIONAL REGULATORY PROTEIN"/>
    <property type="match status" value="1"/>
</dbReference>
<dbReference type="Proteomes" id="UP000006053">
    <property type="component" value="Chromosome"/>
</dbReference>
<dbReference type="InterPro" id="IPR000595">
    <property type="entry name" value="cNMP-bd_dom"/>
</dbReference>
<evidence type="ECO:0000313" key="7">
    <source>
        <dbReference type="Proteomes" id="UP000006053"/>
    </source>
</evidence>
<dbReference type="OrthoDB" id="1706474at2"/>
<dbReference type="CDD" id="cd00038">
    <property type="entry name" value="CAP_ED"/>
    <property type="match status" value="1"/>
</dbReference>
<reference evidence="7" key="1">
    <citation type="submission" date="2012-06" db="EMBL/GenBank/DDBJ databases">
        <title>Complete sequence of Desulfitobacterium dehalogenans ATCC 51507.</title>
        <authorList>
            <person name="Lucas S."/>
            <person name="Han J."/>
            <person name="Lapidus A."/>
            <person name="Cheng J.-F."/>
            <person name="Goodwin L."/>
            <person name="Pitluck S."/>
            <person name="Peters L."/>
            <person name="Ovchinnikova G."/>
            <person name="Teshima H."/>
            <person name="Detter J.C."/>
            <person name="Han C."/>
            <person name="Tapia R."/>
            <person name="Land M."/>
            <person name="Hauser L."/>
            <person name="Kyrpides N."/>
            <person name="Ivanova N."/>
            <person name="Pagani I."/>
            <person name="Kruse T."/>
            <person name="de Vos W.M."/>
            <person name="Smidt H."/>
            <person name="Woyke T."/>
        </authorList>
    </citation>
    <scope>NUCLEOTIDE SEQUENCE [LARGE SCALE GENOMIC DNA]</scope>
    <source>
        <strain evidence="7">ATCC 51507 / DSM 9161 / JW/IU-DC1</strain>
    </source>
</reference>